<feature type="region of interest" description="Disordered" evidence="1">
    <location>
        <begin position="441"/>
        <end position="527"/>
    </location>
</feature>
<dbReference type="InterPro" id="IPR002372">
    <property type="entry name" value="PQQ_rpt_dom"/>
</dbReference>
<gene>
    <name evidence="3" type="ORF">SAMN05216285_3421</name>
</gene>
<feature type="domain" description="Pyrrolo-quinoline quinone repeat" evidence="2">
    <location>
        <begin position="88"/>
        <end position="158"/>
    </location>
</feature>
<feature type="compositionally biased region" description="Basic and acidic residues" evidence="1">
    <location>
        <begin position="471"/>
        <end position="480"/>
    </location>
</feature>
<accession>A0A1I0QDU8</accession>
<protein>
    <submittedName>
        <fullName evidence="3">Outer membrane protein assembly factor BamB, contains PQQ-like beta-propeller repeat</fullName>
    </submittedName>
</protein>
<evidence type="ECO:0000256" key="1">
    <source>
        <dbReference type="SAM" id="MobiDB-lite"/>
    </source>
</evidence>
<dbReference type="eggNOG" id="arCOG02482">
    <property type="taxonomic scope" value="Archaea"/>
</dbReference>
<keyword evidence="4" id="KW-1185">Reference proteome</keyword>
<dbReference type="PANTHER" id="PTHR34512">
    <property type="entry name" value="CELL SURFACE PROTEIN"/>
    <property type="match status" value="1"/>
</dbReference>
<organism evidence="3 4">
    <name type="scientific">Natrinema salifodinae</name>
    <dbReference type="NCBI Taxonomy" id="1202768"/>
    <lineage>
        <taxon>Archaea</taxon>
        <taxon>Methanobacteriati</taxon>
        <taxon>Methanobacteriota</taxon>
        <taxon>Stenosarchaea group</taxon>
        <taxon>Halobacteria</taxon>
        <taxon>Halobacteriales</taxon>
        <taxon>Natrialbaceae</taxon>
        <taxon>Natrinema</taxon>
    </lineage>
</organism>
<dbReference type="InterPro" id="IPR018391">
    <property type="entry name" value="PQQ_b-propeller_rpt"/>
</dbReference>
<dbReference type="InterPro" id="IPR011047">
    <property type="entry name" value="Quinoprotein_ADH-like_sf"/>
</dbReference>
<dbReference type="SMART" id="SM00564">
    <property type="entry name" value="PQQ"/>
    <property type="match status" value="4"/>
</dbReference>
<feature type="region of interest" description="Disordered" evidence="1">
    <location>
        <begin position="30"/>
        <end position="57"/>
    </location>
</feature>
<dbReference type="AlphaFoldDB" id="A0A1I0QDU8"/>
<reference evidence="4" key="1">
    <citation type="submission" date="2016-10" db="EMBL/GenBank/DDBJ databases">
        <authorList>
            <person name="Varghese N."/>
        </authorList>
    </citation>
    <scope>NUCLEOTIDE SEQUENCE [LARGE SCALE GENOMIC DNA]</scope>
    <source>
        <strain evidence="4">CGMCC 1.12284</strain>
    </source>
</reference>
<dbReference type="Pfam" id="PF13360">
    <property type="entry name" value="PQQ_2"/>
    <property type="match status" value="2"/>
</dbReference>
<dbReference type="Gene3D" id="2.40.10.480">
    <property type="match status" value="1"/>
</dbReference>
<dbReference type="PANTHER" id="PTHR34512:SF30">
    <property type="entry name" value="OUTER MEMBRANE PROTEIN ASSEMBLY FACTOR BAMB"/>
    <property type="match status" value="1"/>
</dbReference>
<dbReference type="SUPFAM" id="SSF50998">
    <property type="entry name" value="Quinoprotein alcohol dehydrogenase-like"/>
    <property type="match status" value="1"/>
</dbReference>
<dbReference type="Gene3D" id="2.130.10.10">
    <property type="entry name" value="YVTN repeat-like/Quinoprotein amine dehydrogenase"/>
    <property type="match status" value="1"/>
</dbReference>
<feature type="domain" description="Pyrrolo-quinoline quinone repeat" evidence="2">
    <location>
        <begin position="173"/>
        <end position="320"/>
    </location>
</feature>
<evidence type="ECO:0000259" key="2">
    <source>
        <dbReference type="Pfam" id="PF13360"/>
    </source>
</evidence>
<feature type="compositionally biased region" description="Gly residues" evidence="1">
    <location>
        <begin position="448"/>
        <end position="463"/>
    </location>
</feature>
<dbReference type="Proteomes" id="UP000183275">
    <property type="component" value="Unassembled WGS sequence"/>
</dbReference>
<dbReference type="OrthoDB" id="169171at2157"/>
<feature type="compositionally biased region" description="Low complexity" evidence="1">
    <location>
        <begin position="30"/>
        <end position="53"/>
    </location>
</feature>
<dbReference type="Gene3D" id="2.40.128.630">
    <property type="match status" value="1"/>
</dbReference>
<dbReference type="RefSeq" id="WP_049990087.1">
    <property type="nucleotide sequence ID" value="NZ_FOIS01000004.1"/>
</dbReference>
<name>A0A1I0QDU8_9EURY</name>
<proteinExistence type="predicted"/>
<evidence type="ECO:0000313" key="4">
    <source>
        <dbReference type="Proteomes" id="UP000183275"/>
    </source>
</evidence>
<dbReference type="STRING" id="1202768.SAMN05216285_3421"/>
<evidence type="ECO:0000313" key="3">
    <source>
        <dbReference type="EMBL" id="SEW25119.1"/>
    </source>
</evidence>
<feature type="compositionally biased region" description="Basic and acidic residues" evidence="1">
    <location>
        <begin position="239"/>
        <end position="253"/>
    </location>
</feature>
<dbReference type="EMBL" id="FOIS01000004">
    <property type="protein sequence ID" value="SEW25119.1"/>
    <property type="molecule type" value="Genomic_DNA"/>
</dbReference>
<feature type="region of interest" description="Disordered" evidence="1">
    <location>
        <begin position="239"/>
        <end position="264"/>
    </location>
</feature>
<dbReference type="InterPro" id="IPR015943">
    <property type="entry name" value="WD40/YVTN_repeat-like_dom_sf"/>
</dbReference>
<sequence>MIDRERRRVLMYGGLALTGGALTAGVRAAADGSGETDTGAGTDTASTTAATGDRSVSTAGEWASLGGTLGNNAFVPDASGPESPVTVAWESEYGGRVAVANGLVYVPVDGAVHALDAATGSLEWQSADVDASGTPAVTADAVHVGGERLTAVDPYTGDICCLFDPTVVDRVPSPVVAAGLVLVVADGVLYALDAVGYEEQWRFEPDEPLYEHPVAVADGTVIALGESRVYALDVDDGSERWTNEPADNGDHSRFTPPSADRVGHPVATDNVVAVGRERPGPSASESTGEIALYDLETGAKRVAGESSSAPGPIADDRFYVHPRGSFDIVGYDGETGEPAWRPAVATSDVSSIVVADGTVYAGLATDGAGGPDEQSDSGTGVYAFDSETGAVEWAVPTDPVRSLALVGGTLYAAGDEWVIAIRSEGDDGSADADEELDTLAADEAGDTGTAGGGDGDTTGTGDRGSGDDVDERAVAQRADAESVALGNESDGSDDRTGGDGTALQSEVESVEGDGSDELPGFTSGTGIAGGALALEWLRRRASGEEGEGEE</sequence>